<evidence type="ECO:0000256" key="5">
    <source>
        <dbReference type="ARBA" id="ARBA00023136"/>
    </source>
</evidence>
<evidence type="ECO:0000256" key="1">
    <source>
        <dbReference type="ARBA" id="ARBA00004651"/>
    </source>
</evidence>
<feature type="transmembrane region" description="Helical" evidence="6">
    <location>
        <begin position="21"/>
        <end position="41"/>
    </location>
</feature>
<feature type="transmembrane region" description="Helical" evidence="6">
    <location>
        <begin position="88"/>
        <end position="106"/>
    </location>
</feature>
<dbReference type="Gene3D" id="1.20.1250.20">
    <property type="entry name" value="MFS general substrate transporter like domains"/>
    <property type="match status" value="1"/>
</dbReference>
<keyword evidence="2" id="KW-0813">Transport</keyword>
<comment type="subcellular location">
    <subcellularLocation>
        <location evidence="1">Cell membrane</location>
        <topology evidence="1">Multi-pass membrane protein</topology>
    </subcellularLocation>
</comment>
<dbReference type="InterPro" id="IPR011701">
    <property type="entry name" value="MFS"/>
</dbReference>
<sequence length="417" mass="44650">MSSSPELRPNDMESQAKLSSAAVLLYAVICGSAVATVYFSQPLLDAIAIEFGIKHSIIGTVVTATQMCYALGLFFLVPLGDLLDPRRLVTGMMVFIAIALSIVALASNPLFLFFGMGMVGFQAVVAQVLVALAADRASQHSRGRTIGVVTSGIVIGILLARTFSGTLADMTGWRSVYIVTAVITICMAYLFLTVTPAARRPPNQNTYRGMLRSMKDLFVQIPLLRIRGLLAFFIFSDFSILWSSMVLPMSSPPLSFSHSVIGLIGLAGVAGALAAGSAGRLADRGLGQRTTGIALLLLLFSWLPIGLLQNSMWLFIIGVVMLDFAVQAVHVTNQSMILSVRPEARSRLIAGYMIFYSLGSATGAVASTWIYSWAGWIGVCILGTLVSMIALFFWACTLKMSDRSLTATAMSTRTGSL</sequence>
<dbReference type="AlphaFoldDB" id="A0A5C4T8T9"/>
<evidence type="ECO:0000256" key="3">
    <source>
        <dbReference type="ARBA" id="ARBA00022692"/>
    </source>
</evidence>
<feature type="transmembrane region" description="Helical" evidence="6">
    <location>
        <begin position="311"/>
        <end position="329"/>
    </location>
</feature>
<feature type="transmembrane region" description="Helical" evidence="6">
    <location>
        <begin position="112"/>
        <end position="134"/>
    </location>
</feature>
<name>A0A5C4T8T9_9BACL</name>
<dbReference type="Pfam" id="PF07690">
    <property type="entry name" value="MFS_1"/>
    <property type="match status" value="1"/>
</dbReference>
<dbReference type="Proteomes" id="UP000307943">
    <property type="component" value="Unassembled WGS sequence"/>
</dbReference>
<dbReference type="GO" id="GO:0005886">
    <property type="term" value="C:plasma membrane"/>
    <property type="evidence" value="ECO:0007669"/>
    <property type="project" value="UniProtKB-SubCell"/>
</dbReference>
<comment type="caution">
    <text evidence="8">The sequence shown here is derived from an EMBL/GenBank/DDBJ whole genome shotgun (WGS) entry which is preliminary data.</text>
</comment>
<dbReference type="OrthoDB" id="9815356at2"/>
<proteinExistence type="predicted"/>
<evidence type="ECO:0000313" key="8">
    <source>
        <dbReference type="EMBL" id="TNJ64807.1"/>
    </source>
</evidence>
<dbReference type="InterPro" id="IPR020846">
    <property type="entry name" value="MFS_dom"/>
</dbReference>
<evidence type="ECO:0000256" key="6">
    <source>
        <dbReference type="SAM" id="Phobius"/>
    </source>
</evidence>
<evidence type="ECO:0000313" key="9">
    <source>
        <dbReference type="Proteomes" id="UP000307943"/>
    </source>
</evidence>
<evidence type="ECO:0000259" key="7">
    <source>
        <dbReference type="PROSITE" id="PS50850"/>
    </source>
</evidence>
<reference evidence="8 9" key="1">
    <citation type="submission" date="2019-05" db="EMBL/GenBank/DDBJ databases">
        <title>We sequenced the genome of Paenibacillus hemerocallicola KCTC 33185 for further insight into its adaptation and study the phylogeny of Paenibacillus.</title>
        <authorList>
            <person name="Narsing Rao M.P."/>
        </authorList>
    </citation>
    <scope>NUCLEOTIDE SEQUENCE [LARGE SCALE GENOMIC DNA]</scope>
    <source>
        <strain evidence="8 9">KCTC 33185</strain>
    </source>
</reference>
<dbReference type="EMBL" id="VDCQ01000025">
    <property type="protein sequence ID" value="TNJ64807.1"/>
    <property type="molecule type" value="Genomic_DNA"/>
</dbReference>
<keyword evidence="3 6" id="KW-0812">Transmembrane</keyword>
<keyword evidence="9" id="KW-1185">Reference proteome</keyword>
<evidence type="ECO:0000256" key="2">
    <source>
        <dbReference type="ARBA" id="ARBA00022448"/>
    </source>
</evidence>
<protein>
    <submittedName>
        <fullName evidence="8">MFS transporter</fullName>
    </submittedName>
</protein>
<evidence type="ECO:0000256" key="4">
    <source>
        <dbReference type="ARBA" id="ARBA00022989"/>
    </source>
</evidence>
<organism evidence="8 9">
    <name type="scientific">Paenibacillus hemerocallicola</name>
    <dbReference type="NCBI Taxonomy" id="1172614"/>
    <lineage>
        <taxon>Bacteria</taxon>
        <taxon>Bacillati</taxon>
        <taxon>Bacillota</taxon>
        <taxon>Bacilli</taxon>
        <taxon>Bacillales</taxon>
        <taxon>Paenibacillaceae</taxon>
        <taxon>Paenibacillus</taxon>
    </lineage>
</organism>
<dbReference type="GO" id="GO:0022857">
    <property type="term" value="F:transmembrane transporter activity"/>
    <property type="evidence" value="ECO:0007669"/>
    <property type="project" value="InterPro"/>
</dbReference>
<dbReference type="PANTHER" id="PTHR42910:SF1">
    <property type="entry name" value="MAJOR FACILITATOR SUPERFAMILY (MFS) PROFILE DOMAIN-CONTAINING PROTEIN"/>
    <property type="match status" value="1"/>
</dbReference>
<feature type="transmembrane region" description="Helical" evidence="6">
    <location>
        <begin position="349"/>
        <end position="370"/>
    </location>
</feature>
<keyword evidence="4 6" id="KW-1133">Transmembrane helix</keyword>
<dbReference type="RefSeq" id="WP_139603681.1">
    <property type="nucleotide sequence ID" value="NZ_VDCQ01000025.1"/>
</dbReference>
<feature type="transmembrane region" description="Helical" evidence="6">
    <location>
        <begin position="286"/>
        <end position="305"/>
    </location>
</feature>
<dbReference type="CDD" id="cd17324">
    <property type="entry name" value="MFS_NepI_like"/>
    <property type="match status" value="1"/>
</dbReference>
<dbReference type="InterPro" id="IPR036259">
    <property type="entry name" value="MFS_trans_sf"/>
</dbReference>
<feature type="transmembrane region" description="Helical" evidence="6">
    <location>
        <begin position="376"/>
        <end position="396"/>
    </location>
</feature>
<dbReference type="PANTHER" id="PTHR42910">
    <property type="entry name" value="TRANSPORTER SCO4007-RELATED"/>
    <property type="match status" value="1"/>
</dbReference>
<accession>A0A5C4T8T9</accession>
<keyword evidence="5 6" id="KW-0472">Membrane</keyword>
<feature type="transmembrane region" description="Helical" evidence="6">
    <location>
        <begin position="176"/>
        <end position="197"/>
    </location>
</feature>
<feature type="transmembrane region" description="Helical" evidence="6">
    <location>
        <begin position="255"/>
        <end position="274"/>
    </location>
</feature>
<feature type="domain" description="Major facilitator superfamily (MFS) profile" evidence="7">
    <location>
        <begin position="19"/>
        <end position="402"/>
    </location>
</feature>
<gene>
    <name evidence="8" type="ORF">FE784_18340</name>
</gene>
<dbReference type="PROSITE" id="PS50850">
    <property type="entry name" value="MFS"/>
    <property type="match status" value="1"/>
</dbReference>
<dbReference type="SUPFAM" id="SSF103473">
    <property type="entry name" value="MFS general substrate transporter"/>
    <property type="match status" value="1"/>
</dbReference>
<feature type="transmembrane region" description="Helical" evidence="6">
    <location>
        <begin position="53"/>
        <end position="76"/>
    </location>
</feature>
<feature type="transmembrane region" description="Helical" evidence="6">
    <location>
        <begin position="217"/>
        <end position="235"/>
    </location>
</feature>
<feature type="transmembrane region" description="Helical" evidence="6">
    <location>
        <begin position="146"/>
        <end position="164"/>
    </location>
</feature>